<dbReference type="Gene3D" id="3.50.50.60">
    <property type="entry name" value="FAD/NAD(P)-binding domain"/>
    <property type="match status" value="1"/>
</dbReference>
<gene>
    <name evidence="6" type="ORF">BCV72DRAFT_331961</name>
</gene>
<protein>
    <submittedName>
        <fullName evidence="6">FAD/NAD(P)-binding domain-containing protein</fullName>
    </submittedName>
</protein>
<keyword evidence="4" id="KW-0503">Monooxygenase</keyword>
<organism evidence="6">
    <name type="scientific">Rhizopus microsporus var. microsporus</name>
    <dbReference type="NCBI Taxonomy" id="86635"/>
    <lineage>
        <taxon>Eukaryota</taxon>
        <taxon>Fungi</taxon>
        <taxon>Fungi incertae sedis</taxon>
        <taxon>Mucoromycota</taxon>
        <taxon>Mucoromycotina</taxon>
        <taxon>Mucoromycetes</taxon>
        <taxon>Mucorales</taxon>
        <taxon>Mucorineae</taxon>
        <taxon>Rhizopodaceae</taxon>
        <taxon>Rhizopus</taxon>
    </lineage>
</organism>
<dbReference type="Pfam" id="PF01494">
    <property type="entry name" value="FAD_binding_3"/>
    <property type="match status" value="1"/>
</dbReference>
<dbReference type="VEuPathDB" id="FungiDB:BCV72DRAFT_331961"/>
<dbReference type="PANTHER" id="PTHR47178:SF1">
    <property type="entry name" value="FAD-BINDING DOMAIN-CONTAINING PROTEIN-RELATED"/>
    <property type="match status" value="1"/>
</dbReference>
<proteinExistence type="predicted"/>
<evidence type="ECO:0000256" key="4">
    <source>
        <dbReference type="ARBA" id="ARBA00023033"/>
    </source>
</evidence>
<name>A0A1X0RI22_RHIZD</name>
<dbReference type="OrthoDB" id="655030at2759"/>
<evidence type="ECO:0000256" key="1">
    <source>
        <dbReference type="ARBA" id="ARBA00022630"/>
    </source>
</evidence>
<dbReference type="GO" id="GO:0071949">
    <property type="term" value="F:FAD binding"/>
    <property type="evidence" value="ECO:0007669"/>
    <property type="project" value="InterPro"/>
</dbReference>
<dbReference type="InterPro" id="IPR002938">
    <property type="entry name" value="FAD-bd"/>
</dbReference>
<keyword evidence="3" id="KW-0560">Oxidoreductase</keyword>
<keyword evidence="2" id="KW-0274">FAD</keyword>
<feature type="domain" description="FAD-binding" evidence="5">
    <location>
        <begin position="61"/>
        <end position="231"/>
    </location>
</feature>
<evidence type="ECO:0000256" key="2">
    <source>
        <dbReference type="ARBA" id="ARBA00022827"/>
    </source>
</evidence>
<dbReference type="PRINTS" id="PR00420">
    <property type="entry name" value="RNGMNOXGNASE"/>
</dbReference>
<dbReference type="InterPro" id="IPR036188">
    <property type="entry name" value="FAD/NAD-bd_sf"/>
</dbReference>
<evidence type="ECO:0000313" key="6">
    <source>
        <dbReference type="EMBL" id="ORE11644.1"/>
    </source>
</evidence>
<dbReference type="Proteomes" id="UP000242414">
    <property type="component" value="Unassembled WGS sequence"/>
</dbReference>
<keyword evidence="1" id="KW-0285">Flavoprotein</keyword>
<dbReference type="AlphaFoldDB" id="A0A1X0RI22"/>
<dbReference type="PANTHER" id="PTHR47178">
    <property type="entry name" value="MONOOXYGENASE, FAD-BINDING"/>
    <property type="match status" value="1"/>
</dbReference>
<dbReference type="SUPFAM" id="SSF51905">
    <property type="entry name" value="FAD/NAD(P)-binding domain"/>
    <property type="match status" value="1"/>
</dbReference>
<dbReference type="GO" id="GO:0004497">
    <property type="term" value="F:monooxygenase activity"/>
    <property type="evidence" value="ECO:0007669"/>
    <property type="project" value="UniProtKB-KW"/>
</dbReference>
<evidence type="ECO:0000256" key="3">
    <source>
        <dbReference type="ARBA" id="ARBA00023002"/>
    </source>
</evidence>
<dbReference type="EMBL" id="KV921855">
    <property type="protein sequence ID" value="ORE11644.1"/>
    <property type="molecule type" value="Genomic_DNA"/>
</dbReference>
<sequence>MRELQNKEFYLEHEIALIHRDGVARTQESTCGAVLDNSNTSNNTKLLSVTFKANDDNKPFKVLIVGGGLAGLVLANGLKNKGISCEVYESDVDPDFRTQGWPLSMHMVLQALHDCTPKYRFEYFCREVGVNHEKNEGGMTFTNFNGLSGEIETTLTAPPYKVYRVNRKRFRKWLLQDVQDLVHWNKKVSRYEEHADGVKVFFADGTHAEGDLLVATNGNMSTVARQLLGEEMFQSMTRIHGVRGYGCSRWISEEEWNALAPEGTVSGIIHGRMPADAGDDGFSKPALIFYCLNKVDRSRGNTPYDVLWFLSRYTENPSPPMPDGSNNTEIMKKLKSCATNAFHGVTAHQQFIVNTPDDTPLVGITIRERVPVYDVYMANTQRVALADDAAHPMSMFRGEGSNHAILDVGVLVNEINNVVSNSKSLKEAISDYYKEIIPRTEQAVEASSRAATIMHTNPEGIRQMMEERAALVRKALPRAKDLPRGFKFFPSIKRSNSTSYFDCIFDSTLLIIRASFIHASSVISKLKFMISDNSSLFSSEIMSSSLPNALETVPMMENFQQLEILETGSLMYLECLGLVRFVFYLKVITERPRNCPYDGKLSTVENLGNRFPDGPNHIQ</sequence>
<accession>A0A1X0RI22</accession>
<evidence type="ECO:0000259" key="5">
    <source>
        <dbReference type="Pfam" id="PF01494"/>
    </source>
</evidence>
<reference evidence="6" key="1">
    <citation type="journal article" date="2016" name="Proc. Natl. Acad. Sci. U.S.A.">
        <title>Lipid metabolic changes in an early divergent fungus govern the establishment of a mutualistic symbiosis with endobacteria.</title>
        <authorList>
            <person name="Lastovetsky O.A."/>
            <person name="Gaspar M.L."/>
            <person name="Mondo S.J."/>
            <person name="LaButti K.M."/>
            <person name="Sandor L."/>
            <person name="Grigoriev I.V."/>
            <person name="Henry S.A."/>
            <person name="Pawlowska T.E."/>
        </authorList>
    </citation>
    <scope>NUCLEOTIDE SEQUENCE [LARGE SCALE GENOMIC DNA]</scope>
    <source>
        <strain evidence="6">ATCC 52814</strain>
    </source>
</reference>